<sequence>GLSWIHPGIIRTRSVDFLIHRLDKPWYGYIRGFCGLYQPFVYLHKLIPL</sequence>
<name>A0A0C9WQX5_9AGAR</name>
<evidence type="ECO:0000313" key="1">
    <source>
        <dbReference type="EMBL" id="KIJ90193.1"/>
    </source>
</evidence>
<keyword evidence="2" id="KW-1185">Reference proteome</keyword>
<accession>A0A0C9WQX5</accession>
<dbReference type="HOGENOM" id="CLU_3147207_0_0_1"/>
<reference evidence="2" key="2">
    <citation type="submission" date="2015-01" db="EMBL/GenBank/DDBJ databases">
        <title>Evolutionary Origins and Diversification of the Mycorrhizal Mutualists.</title>
        <authorList>
            <consortium name="DOE Joint Genome Institute"/>
            <consortium name="Mycorrhizal Genomics Consortium"/>
            <person name="Kohler A."/>
            <person name="Kuo A."/>
            <person name="Nagy L.G."/>
            <person name="Floudas D."/>
            <person name="Copeland A."/>
            <person name="Barry K.W."/>
            <person name="Cichocki N."/>
            <person name="Veneault-Fourrey C."/>
            <person name="LaButti K."/>
            <person name="Lindquist E.A."/>
            <person name="Lipzen A."/>
            <person name="Lundell T."/>
            <person name="Morin E."/>
            <person name="Murat C."/>
            <person name="Riley R."/>
            <person name="Ohm R."/>
            <person name="Sun H."/>
            <person name="Tunlid A."/>
            <person name="Henrissat B."/>
            <person name="Grigoriev I.V."/>
            <person name="Hibbett D.S."/>
            <person name="Martin F."/>
        </authorList>
    </citation>
    <scope>NUCLEOTIDE SEQUENCE [LARGE SCALE GENOMIC DNA]</scope>
    <source>
        <strain evidence="2">LaAM-08-1</strain>
    </source>
</reference>
<protein>
    <submittedName>
        <fullName evidence="1">Unplaced genomic scaffold K443scaffold_720, whole genome shotgun sequence</fullName>
    </submittedName>
</protein>
<proteinExistence type="predicted"/>
<organism evidence="1 2">
    <name type="scientific">Laccaria amethystina LaAM-08-1</name>
    <dbReference type="NCBI Taxonomy" id="1095629"/>
    <lineage>
        <taxon>Eukaryota</taxon>
        <taxon>Fungi</taxon>
        <taxon>Dikarya</taxon>
        <taxon>Basidiomycota</taxon>
        <taxon>Agaricomycotina</taxon>
        <taxon>Agaricomycetes</taxon>
        <taxon>Agaricomycetidae</taxon>
        <taxon>Agaricales</taxon>
        <taxon>Agaricineae</taxon>
        <taxon>Hydnangiaceae</taxon>
        <taxon>Laccaria</taxon>
    </lineage>
</organism>
<feature type="non-terminal residue" evidence="1">
    <location>
        <position position="1"/>
    </location>
</feature>
<dbReference type="OrthoDB" id="10547337at2759"/>
<dbReference type="AlphaFoldDB" id="A0A0C9WQX5"/>
<gene>
    <name evidence="1" type="ORF">K443DRAFT_116961</name>
</gene>
<dbReference type="EMBL" id="KN839255">
    <property type="protein sequence ID" value="KIJ90193.1"/>
    <property type="molecule type" value="Genomic_DNA"/>
</dbReference>
<evidence type="ECO:0000313" key="2">
    <source>
        <dbReference type="Proteomes" id="UP000054477"/>
    </source>
</evidence>
<reference evidence="1 2" key="1">
    <citation type="submission" date="2014-04" db="EMBL/GenBank/DDBJ databases">
        <authorList>
            <consortium name="DOE Joint Genome Institute"/>
            <person name="Kuo A."/>
            <person name="Kohler A."/>
            <person name="Nagy L.G."/>
            <person name="Floudas D."/>
            <person name="Copeland A."/>
            <person name="Barry K.W."/>
            <person name="Cichocki N."/>
            <person name="Veneault-Fourrey C."/>
            <person name="LaButti K."/>
            <person name="Lindquist E.A."/>
            <person name="Lipzen A."/>
            <person name="Lundell T."/>
            <person name="Morin E."/>
            <person name="Murat C."/>
            <person name="Sun H."/>
            <person name="Tunlid A."/>
            <person name="Henrissat B."/>
            <person name="Grigoriev I.V."/>
            <person name="Hibbett D.S."/>
            <person name="Martin F."/>
            <person name="Nordberg H.P."/>
            <person name="Cantor M.N."/>
            <person name="Hua S.X."/>
        </authorList>
    </citation>
    <scope>NUCLEOTIDE SEQUENCE [LARGE SCALE GENOMIC DNA]</scope>
    <source>
        <strain evidence="1 2">LaAM-08-1</strain>
    </source>
</reference>
<dbReference type="Proteomes" id="UP000054477">
    <property type="component" value="Unassembled WGS sequence"/>
</dbReference>